<dbReference type="Proteomes" id="UP000266644">
    <property type="component" value="Unassembled WGS sequence"/>
</dbReference>
<dbReference type="InterPro" id="IPR002941">
    <property type="entry name" value="DNA_methylase_N4/N6"/>
</dbReference>
<comment type="caution">
    <text evidence="8">The sequence shown here is derived from an EMBL/GenBank/DDBJ whole genome shotgun (WGS) entry which is preliminary data.</text>
</comment>
<evidence type="ECO:0000256" key="2">
    <source>
        <dbReference type="ARBA" id="ARBA00011900"/>
    </source>
</evidence>
<dbReference type="REBASE" id="312646">
    <property type="entry name" value="M.Bfr18BORF21290P"/>
</dbReference>
<evidence type="ECO:0000256" key="1">
    <source>
        <dbReference type="ARBA" id="ARBA00006594"/>
    </source>
</evidence>
<evidence type="ECO:0000259" key="7">
    <source>
        <dbReference type="Pfam" id="PF01555"/>
    </source>
</evidence>
<dbReference type="PROSITE" id="PS00092">
    <property type="entry name" value="N6_MTASE"/>
    <property type="match status" value="1"/>
</dbReference>
<dbReference type="Gene3D" id="3.40.50.150">
    <property type="entry name" value="Vaccinia Virus protein VP39"/>
    <property type="match status" value="1"/>
</dbReference>
<keyword evidence="4 8" id="KW-0808">Transferase</keyword>
<dbReference type="Pfam" id="PF01555">
    <property type="entry name" value="N6_N4_Mtase"/>
    <property type="match status" value="1"/>
</dbReference>
<keyword evidence="5" id="KW-0949">S-adenosyl-L-methionine</keyword>
<dbReference type="EC" id="2.1.1.72" evidence="2"/>
<evidence type="ECO:0000256" key="4">
    <source>
        <dbReference type="ARBA" id="ARBA00022679"/>
    </source>
</evidence>
<dbReference type="GO" id="GO:0003677">
    <property type="term" value="F:DNA binding"/>
    <property type="evidence" value="ECO:0007669"/>
    <property type="project" value="InterPro"/>
</dbReference>
<dbReference type="PRINTS" id="PR00506">
    <property type="entry name" value="D21N6MTFRASE"/>
</dbReference>
<evidence type="ECO:0000313" key="8">
    <source>
        <dbReference type="EMBL" id="RHH14534.1"/>
    </source>
</evidence>
<gene>
    <name evidence="8" type="ORF">DW228_05210</name>
</gene>
<sequence length="668" mass="76497">MKSYMEKLKMESVSIAEDSLNKIAELFPNVVTESMGKDGQLHKAIDFDKLKFLLTANQAEMGVVYDDDERYELTWVGKKQAIREAAHPIRKTLRPCPEESRNWEQTQNLYIEGDNLDAMKLLKKSYAGKVDVIYIDPPYNTGKDFIFNDTFALSQEESDEKQGRYNEEGQRLFQNTEANGKFHSDWCSMMYARLMLAHTLLNDNGIIFISIDDHELANLIKIGNEVFNASNFIDVFNWAKTETPENLSKKSKQIIEYIVCYQKKKNDMKFQGLKKESVSSNGLLNQPNSVGILTFPANKVVTSIPDGVIKAGMYGTDAYDVELLEDTTVRDGLFTAPVKLKAKFKWSQENLEKEIKKGTTIKIPTLKLSPSYEKLEYDPEVPPNLINYKVGVETNEQAGNYQLQFFDKKVFNFPKPVSLIQYLCEFIDTKNKDCIVMDFFSGSGTTAEAVMRMNMKPRKNKVKYILVQLPEDVTETIKKAKTPSEKEIMQNAIDFLTEKHKALNICELSKERIRRAGDTIEAECNQLKLKNRPDIGFRVFRIADSNMKDVYYSAGEYSQSDLFYFTDNIKEDRTGLDLLYGCLTNLGLSLSLPHDEEDINGYTVYSVDKTELMACFAEQIPEEVFREIAGRQPRRVVFRDASFRDSADRINIDEIFKTLSPGTMIEIL</sequence>
<reference evidence="8 9" key="1">
    <citation type="submission" date="2018-08" db="EMBL/GenBank/DDBJ databases">
        <title>A genome reference for cultivated species of the human gut microbiota.</title>
        <authorList>
            <person name="Zou Y."/>
            <person name="Xue W."/>
            <person name="Luo G."/>
        </authorList>
    </citation>
    <scope>NUCLEOTIDE SEQUENCE [LARGE SCALE GENOMIC DNA]</scope>
    <source>
        <strain evidence="8 9">AM18-6</strain>
    </source>
</reference>
<comment type="similarity">
    <text evidence="1">Belongs to the N(4)/N(6)-methyltransferase family.</text>
</comment>
<dbReference type="InterPro" id="IPR002295">
    <property type="entry name" value="N4/N6-MTase_EcoPI_Mod-like"/>
</dbReference>
<dbReference type="InterPro" id="IPR029063">
    <property type="entry name" value="SAM-dependent_MTases_sf"/>
</dbReference>
<dbReference type="SUPFAM" id="SSF53335">
    <property type="entry name" value="S-adenosyl-L-methionine-dependent methyltransferases"/>
    <property type="match status" value="1"/>
</dbReference>
<organism evidence="8 9">
    <name type="scientific">Bacteroides fragilis</name>
    <dbReference type="NCBI Taxonomy" id="817"/>
    <lineage>
        <taxon>Bacteria</taxon>
        <taxon>Pseudomonadati</taxon>
        <taxon>Bacteroidota</taxon>
        <taxon>Bacteroidia</taxon>
        <taxon>Bacteroidales</taxon>
        <taxon>Bacteroidaceae</taxon>
        <taxon>Bacteroides</taxon>
    </lineage>
</organism>
<accession>A0A396C8B2</accession>
<dbReference type="GO" id="GO:0009007">
    <property type="term" value="F:site-specific DNA-methyltransferase (adenine-specific) activity"/>
    <property type="evidence" value="ECO:0007669"/>
    <property type="project" value="UniProtKB-EC"/>
</dbReference>
<proteinExistence type="inferred from homology"/>
<evidence type="ECO:0000256" key="5">
    <source>
        <dbReference type="ARBA" id="ARBA00022691"/>
    </source>
</evidence>
<keyword evidence="3 8" id="KW-0489">Methyltransferase</keyword>
<feature type="domain" description="DNA methylase N-4/N-6" evidence="7">
    <location>
        <begin position="130"/>
        <end position="476"/>
    </location>
</feature>
<evidence type="ECO:0000256" key="6">
    <source>
        <dbReference type="ARBA" id="ARBA00047942"/>
    </source>
</evidence>
<evidence type="ECO:0000313" key="9">
    <source>
        <dbReference type="Proteomes" id="UP000266644"/>
    </source>
</evidence>
<dbReference type="AlphaFoldDB" id="A0A396C8B2"/>
<dbReference type="EMBL" id="QRJE01000007">
    <property type="protein sequence ID" value="RHH14534.1"/>
    <property type="molecule type" value="Genomic_DNA"/>
</dbReference>
<dbReference type="GO" id="GO:0008170">
    <property type="term" value="F:N-methyltransferase activity"/>
    <property type="evidence" value="ECO:0007669"/>
    <property type="project" value="InterPro"/>
</dbReference>
<name>A0A396C8B2_BACFG</name>
<evidence type="ECO:0000256" key="3">
    <source>
        <dbReference type="ARBA" id="ARBA00022603"/>
    </source>
</evidence>
<comment type="catalytic activity">
    <reaction evidence="6">
        <text>a 2'-deoxyadenosine in DNA + S-adenosyl-L-methionine = an N(6)-methyl-2'-deoxyadenosine in DNA + S-adenosyl-L-homocysteine + H(+)</text>
        <dbReference type="Rhea" id="RHEA:15197"/>
        <dbReference type="Rhea" id="RHEA-COMP:12418"/>
        <dbReference type="Rhea" id="RHEA-COMP:12419"/>
        <dbReference type="ChEBI" id="CHEBI:15378"/>
        <dbReference type="ChEBI" id="CHEBI:57856"/>
        <dbReference type="ChEBI" id="CHEBI:59789"/>
        <dbReference type="ChEBI" id="CHEBI:90615"/>
        <dbReference type="ChEBI" id="CHEBI:90616"/>
        <dbReference type="EC" id="2.1.1.72"/>
    </reaction>
</comment>
<protein>
    <recommendedName>
        <fullName evidence="2">site-specific DNA-methyltransferase (adenine-specific)</fullName>
        <ecNumber evidence="2">2.1.1.72</ecNumber>
    </recommendedName>
</protein>
<dbReference type="PIRSF" id="PIRSF015855">
    <property type="entry name" value="TypeIII_Mtase_mKpnI"/>
    <property type="match status" value="1"/>
</dbReference>
<dbReference type="InterPro" id="IPR002052">
    <property type="entry name" value="DNA_methylase_N6_adenine_CS"/>
</dbReference>
<dbReference type="GO" id="GO:0032259">
    <property type="term" value="P:methylation"/>
    <property type="evidence" value="ECO:0007669"/>
    <property type="project" value="UniProtKB-KW"/>
</dbReference>